<keyword evidence="2" id="KW-1185">Reference proteome</keyword>
<reference evidence="1 2" key="1">
    <citation type="journal article" date="2019" name="Int. J. Syst. Evol. Microbiol.">
        <title>The Global Catalogue of Microorganisms (GCM) 10K type strain sequencing project: providing services to taxonomists for standard genome sequencing and annotation.</title>
        <authorList>
            <consortium name="The Broad Institute Genomics Platform"/>
            <consortium name="The Broad Institute Genome Sequencing Center for Infectious Disease"/>
            <person name="Wu L."/>
            <person name="Ma J."/>
        </authorList>
    </citation>
    <scope>NUCLEOTIDE SEQUENCE [LARGE SCALE GENOMIC DNA]</scope>
    <source>
        <strain evidence="1 2">JCM 14718</strain>
    </source>
</reference>
<accession>A0ABN2I2Z7</accession>
<dbReference type="Proteomes" id="UP001500618">
    <property type="component" value="Unassembled WGS sequence"/>
</dbReference>
<dbReference type="Gene3D" id="3.40.50.300">
    <property type="entry name" value="P-loop containing nucleotide triphosphate hydrolases"/>
    <property type="match status" value="1"/>
</dbReference>
<name>A0ABN2I2Z7_9ACTN</name>
<organism evidence="1 2">
    <name type="scientific">Fodinicola feengrottensis</name>
    <dbReference type="NCBI Taxonomy" id="435914"/>
    <lineage>
        <taxon>Bacteria</taxon>
        <taxon>Bacillati</taxon>
        <taxon>Actinomycetota</taxon>
        <taxon>Actinomycetes</taxon>
        <taxon>Mycobacteriales</taxon>
        <taxon>Fodinicola</taxon>
    </lineage>
</organism>
<dbReference type="InterPro" id="IPR027417">
    <property type="entry name" value="P-loop_NTPase"/>
</dbReference>
<evidence type="ECO:0000313" key="2">
    <source>
        <dbReference type="Proteomes" id="UP001500618"/>
    </source>
</evidence>
<dbReference type="PIRSF" id="PIRSF007531">
    <property type="entry name" value="CPT"/>
    <property type="match status" value="1"/>
</dbReference>
<dbReference type="InterPro" id="IPR012853">
    <property type="entry name" value="CPT"/>
</dbReference>
<dbReference type="RefSeq" id="WP_163569321.1">
    <property type="nucleotide sequence ID" value="NZ_BAAANY010000020.1"/>
</dbReference>
<gene>
    <name evidence="1" type="ORF">GCM10009765_54030</name>
</gene>
<evidence type="ECO:0000313" key="1">
    <source>
        <dbReference type="EMBL" id="GAA1697792.1"/>
    </source>
</evidence>
<dbReference type="Pfam" id="PF07931">
    <property type="entry name" value="CPT"/>
    <property type="match status" value="1"/>
</dbReference>
<dbReference type="SUPFAM" id="SSF52540">
    <property type="entry name" value="P-loop containing nucleoside triphosphate hydrolases"/>
    <property type="match status" value="1"/>
</dbReference>
<sequence length="193" mass="21080">MPTIVFLNGPSSAGKTSLGRALQNQLDEPYLLLGLDTCFAMVPEKWAGGPVGPYRHLGIHYQDLPDQDGCSVRGIGYGEAGWTMLSGFHLAVAALVEAGNNVIVDEMLLDGRVRDHWLGVLAPMRTLFVRVDCALPELERRERLRGNPPGLSRWSYERVHDGMRYDATIDTTHQLPTEAATGLLRSGTVVPGS</sequence>
<proteinExistence type="predicted"/>
<comment type="caution">
    <text evidence="1">The sequence shown here is derived from an EMBL/GenBank/DDBJ whole genome shotgun (WGS) entry which is preliminary data.</text>
</comment>
<dbReference type="EMBL" id="BAAANY010000020">
    <property type="protein sequence ID" value="GAA1697792.1"/>
    <property type="molecule type" value="Genomic_DNA"/>
</dbReference>
<protein>
    <submittedName>
        <fullName evidence="1">Chloramphenicol phosphotransferase CPT family protein</fullName>
    </submittedName>
</protein>